<dbReference type="AlphaFoldDB" id="A0A074L4C2"/>
<dbReference type="eggNOG" id="COG2375">
    <property type="taxonomic scope" value="Bacteria"/>
</dbReference>
<dbReference type="EMBL" id="JMIH01000013">
    <property type="protein sequence ID" value="KEO75340.1"/>
    <property type="molecule type" value="Genomic_DNA"/>
</dbReference>
<proteinExistence type="predicted"/>
<evidence type="ECO:0000313" key="3">
    <source>
        <dbReference type="Proteomes" id="UP000027821"/>
    </source>
</evidence>
<reference evidence="2 3" key="1">
    <citation type="submission" date="2014-04" db="EMBL/GenBank/DDBJ databases">
        <title>Characterization and application of a salt tolerant electro-active bacterium.</title>
        <authorList>
            <person name="Yang L."/>
            <person name="Wei S."/>
            <person name="Tay Q.X.M."/>
        </authorList>
    </citation>
    <scope>NUCLEOTIDE SEQUENCE [LARGE SCALE GENOMIC DNA]</scope>
    <source>
        <strain evidence="2 3">LY1</strain>
    </source>
</reference>
<dbReference type="Gene3D" id="2.40.30.10">
    <property type="entry name" value="Translation factors"/>
    <property type="match status" value="1"/>
</dbReference>
<dbReference type="SUPFAM" id="SSF63380">
    <property type="entry name" value="Riboflavin synthase domain-like"/>
    <property type="match status" value="1"/>
</dbReference>
<organism evidence="2 3">
    <name type="scientific">Anditalea andensis</name>
    <dbReference type="NCBI Taxonomy" id="1048983"/>
    <lineage>
        <taxon>Bacteria</taxon>
        <taxon>Pseudomonadati</taxon>
        <taxon>Bacteroidota</taxon>
        <taxon>Cytophagia</taxon>
        <taxon>Cytophagales</taxon>
        <taxon>Cytophagaceae</taxon>
        <taxon>Anditalea</taxon>
    </lineage>
</organism>
<name>A0A074L4C2_9BACT</name>
<sequence length="238" mass="27421">MPSAPKWLFDTVDMFLSKLPRVEVVDTVYLSKSIKKIRFQGDFDNLSFPVGAFMDFRVSDTEARRYTVSYVDIENEILEFIVHLHGQGVGCMYMDNLKVGDIINLNKPRGERNYYDKTKKKVVLFGDETSLGLACSFHRVLKKNGHQFQFYFEMDNENKDICSLLGLQNCTIFPKDGNFRDQGWVSHLPIITSAEWQDAYFVLTGNVNAAKTFKKVIKQQTNGKVYLHGYWLEGKKGL</sequence>
<protein>
    <submittedName>
        <fullName evidence="2">Oxidoreductase</fullName>
    </submittedName>
</protein>
<keyword evidence="3" id="KW-1185">Reference proteome</keyword>
<dbReference type="PROSITE" id="PS51384">
    <property type="entry name" value="FAD_FR"/>
    <property type="match status" value="1"/>
</dbReference>
<dbReference type="OrthoDB" id="9814826at2"/>
<evidence type="ECO:0000313" key="2">
    <source>
        <dbReference type="EMBL" id="KEO75340.1"/>
    </source>
</evidence>
<dbReference type="Pfam" id="PF00970">
    <property type="entry name" value="FAD_binding_6"/>
    <property type="match status" value="1"/>
</dbReference>
<evidence type="ECO:0000259" key="1">
    <source>
        <dbReference type="PROSITE" id="PS51384"/>
    </source>
</evidence>
<comment type="caution">
    <text evidence="2">The sequence shown here is derived from an EMBL/GenBank/DDBJ whole genome shotgun (WGS) entry which is preliminary data.</text>
</comment>
<dbReference type="Proteomes" id="UP000027821">
    <property type="component" value="Unassembled WGS sequence"/>
</dbReference>
<dbReference type="GO" id="GO:0016491">
    <property type="term" value="F:oxidoreductase activity"/>
    <property type="evidence" value="ECO:0007669"/>
    <property type="project" value="InterPro"/>
</dbReference>
<dbReference type="InterPro" id="IPR017927">
    <property type="entry name" value="FAD-bd_FR_type"/>
</dbReference>
<dbReference type="RefSeq" id="WP_035070097.1">
    <property type="nucleotide sequence ID" value="NZ_JMIH01000013.1"/>
</dbReference>
<accession>A0A074L4C2</accession>
<dbReference type="InterPro" id="IPR008333">
    <property type="entry name" value="Cbr1-like_FAD-bd_dom"/>
</dbReference>
<gene>
    <name evidence="2" type="ORF">EL17_02025</name>
</gene>
<feature type="domain" description="FAD-binding FR-type" evidence="1">
    <location>
        <begin position="17"/>
        <end position="115"/>
    </location>
</feature>
<dbReference type="InterPro" id="IPR017938">
    <property type="entry name" value="Riboflavin_synthase-like_b-brl"/>
</dbReference>
<dbReference type="STRING" id="1048983.EL17_02025"/>